<evidence type="ECO:0000256" key="4">
    <source>
        <dbReference type="ARBA" id="ARBA00022630"/>
    </source>
</evidence>
<sequence>MAAAGLLNVRPIVQAPMAGGVSSPSLVTAVHRAGVTGSLAAGYLSADALAEQITAVREQGVDPFVVNLFVPPKMEGDPDRLHEYRRELSAEAERQGVPVGEAEHDDDDWAAKLDLLTRDPVPMVSFTFGCPEPSVLSQLREVGTATVVTVTTVAEACIAVGRGADALCVQGVEAGGHRATFDPLHGHDRPLLELLPDVIATVGVPVIGAGGVMNGRDVAAVLDTGAVAAQLGTAFVRCPESGAQPNHKLALGNPDFVETALTWSFTGRPARGLVNRFVDEHLGAPFAYPEIHHMTKPLRAAASKAGDTGGMALWAGSGWRKSRDLPAADLVERLRVEASEAGVRV</sequence>
<keyword evidence="5" id="KW-0288">FMN</keyword>
<organism evidence="10 11">
    <name type="scientific">Nocardiopsis kunsanensis</name>
    <dbReference type="NCBI Taxonomy" id="141693"/>
    <lineage>
        <taxon>Bacteria</taxon>
        <taxon>Bacillati</taxon>
        <taxon>Actinomycetota</taxon>
        <taxon>Actinomycetes</taxon>
        <taxon>Streptosporangiales</taxon>
        <taxon>Nocardiopsidaceae</taxon>
        <taxon>Nocardiopsis</taxon>
    </lineage>
</organism>
<keyword evidence="6" id="KW-0560">Oxidoreductase</keyword>
<dbReference type="CDD" id="cd04730">
    <property type="entry name" value="NPD_like"/>
    <property type="match status" value="1"/>
</dbReference>
<evidence type="ECO:0000256" key="7">
    <source>
        <dbReference type="ARBA" id="ARBA00023033"/>
    </source>
</evidence>
<dbReference type="PANTHER" id="PTHR42747">
    <property type="entry name" value="NITRONATE MONOOXYGENASE-RELATED"/>
    <property type="match status" value="1"/>
</dbReference>
<comment type="catalytic activity">
    <reaction evidence="9">
        <text>3 propionate 3-nitronate + 3 O2 + H2O = 3 3-oxopropanoate + 2 nitrate + nitrite + H2O2 + 3 H(+)</text>
        <dbReference type="Rhea" id="RHEA:57332"/>
        <dbReference type="ChEBI" id="CHEBI:15377"/>
        <dbReference type="ChEBI" id="CHEBI:15378"/>
        <dbReference type="ChEBI" id="CHEBI:15379"/>
        <dbReference type="ChEBI" id="CHEBI:16240"/>
        <dbReference type="ChEBI" id="CHEBI:16301"/>
        <dbReference type="ChEBI" id="CHEBI:17632"/>
        <dbReference type="ChEBI" id="CHEBI:33190"/>
        <dbReference type="ChEBI" id="CHEBI:136067"/>
    </reaction>
</comment>
<accession>A0A919CME5</accession>
<dbReference type="PROSITE" id="PS00912">
    <property type="entry name" value="DHODEHASE_2"/>
    <property type="match status" value="1"/>
</dbReference>
<evidence type="ECO:0000313" key="11">
    <source>
        <dbReference type="Proteomes" id="UP000654947"/>
    </source>
</evidence>
<dbReference type="Pfam" id="PF03060">
    <property type="entry name" value="NMO"/>
    <property type="match status" value="1"/>
</dbReference>
<keyword evidence="4" id="KW-0285">Flavoprotein</keyword>
<evidence type="ECO:0000256" key="3">
    <source>
        <dbReference type="ARBA" id="ARBA00022575"/>
    </source>
</evidence>
<dbReference type="RefSeq" id="WP_193518695.1">
    <property type="nucleotide sequence ID" value="NZ_BMXL01000044.1"/>
</dbReference>
<evidence type="ECO:0000256" key="1">
    <source>
        <dbReference type="ARBA" id="ARBA00001917"/>
    </source>
</evidence>
<comment type="cofactor">
    <cofactor evidence="1">
        <name>FMN</name>
        <dbReference type="ChEBI" id="CHEBI:58210"/>
    </cofactor>
</comment>
<dbReference type="InterPro" id="IPR004136">
    <property type="entry name" value="NMO"/>
</dbReference>
<dbReference type="AlphaFoldDB" id="A0A919CME5"/>
<evidence type="ECO:0000256" key="9">
    <source>
        <dbReference type="ARBA" id="ARBA00049401"/>
    </source>
</evidence>
<name>A0A919CME5_9ACTN</name>
<evidence type="ECO:0000256" key="6">
    <source>
        <dbReference type="ARBA" id="ARBA00023002"/>
    </source>
</evidence>
<evidence type="ECO:0000256" key="2">
    <source>
        <dbReference type="ARBA" id="ARBA00009881"/>
    </source>
</evidence>
<dbReference type="Gene3D" id="3.20.20.70">
    <property type="entry name" value="Aldolase class I"/>
    <property type="match status" value="1"/>
</dbReference>
<comment type="similarity">
    <text evidence="2">Belongs to the nitronate monooxygenase family. NMO class I subfamily.</text>
</comment>
<dbReference type="Proteomes" id="UP000654947">
    <property type="component" value="Unassembled WGS sequence"/>
</dbReference>
<comment type="caution">
    <text evidence="10">The sequence shown here is derived from an EMBL/GenBank/DDBJ whole genome shotgun (WGS) entry which is preliminary data.</text>
</comment>
<dbReference type="InterPro" id="IPR001295">
    <property type="entry name" value="Dihydroorotate_DH_CS"/>
</dbReference>
<reference evidence="10 11" key="1">
    <citation type="journal article" date="2014" name="Int. J. Syst. Evol. Microbiol.">
        <title>Complete genome sequence of Corynebacterium casei LMG S-19264T (=DSM 44701T), isolated from a smear-ripened cheese.</title>
        <authorList>
            <consortium name="US DOE Joint Genome Institute (JGI-PGF)"/>
            <person name="Walter F."/>
            <person name="Albersmeier A."/>
            <person name="Kalinowski J."/>
            <person name="Ruckert C."/>
        </authorList>
    </citation>
    <scope>NUCLEOTIDE SEQUENCE [LARGE SCALE GENOMIC DNA]</scope>
    <source>
        <strain evidence="10 11">KCTC 19473</strain>
    </source>
</reference>
<dbReference type="InterPro" id="IPR013785">
    <property type="entry name" value="Aldolase_TIM"/>
</dbReference>
<keyword evidence="11" id="KW-1185">Reference proteome</keyword>
<dbReference type="SUPFAM" id="SSF51412">
    <property type="entry name" value="Inosine monophosphate dehydrogenase (IMPDH)"/>
    <property type="match status" value="1"/>
</dbReference>
<keyword evidence="7" id="KW-0503">Monooxygenase</keyword>
<evidence type="ECO:0000313" key="10">
    <source>
        <dbReference type="EMBL" id="GHD37041.1"/>
    </source>
</evidence>
<keyword evidence="3" id="KW-0216">Detoxification</keyword>
<protein>
    <recommendedName>
        <fullName evidence="8">Propionate 3-nitronate monooxygenase</fullName>
    </recommendedName>
</protein>
<evidence type="ECO:0000256" key="5">
    <source>
        <dbReference type="ARBA" id="ARBA00022643"/>
    </source>
</evidence>
<gene>
    <name evidence="10" type="ORF">GCM10007147_44790</name>
</gene>
<dbReference type="EMBL" id="BMXL01000044">
    <property type="protein sequence ID" value="GHD37041.1"/>
    <property type="molecule type" value="Genomic_DNA"/>
</dbReference>
<dbReference type="GO" id="GO:0016627">
    <property type="term" value="F:oxidoreductase activity, acting on the CH-CH group of donors"/>
    <property type="evidence" value="ECO:0007669"/>
    <property type="project" value="InterPro"/>
</dbReference>
<dbReference type="GO" id="GO:0006207">
    <property type="term" value="P:'de novo' pyrimidine nucleobase biosynthetic process"/>
    <property type="evidence" value="ECO:0007669"/>
    <property type="project" value="InterPro"/>
</dbReference>
<proteinExistence type="inferred from homology"/>
<dbReference type="GO" id="GO:0018580">
    <property type="term" value="F:nitronate monooxygenase activity"/>
    <property type="evidence" value="ECO:0007669"/>
    <property type="project" value="InterPro"/>
</dbReference>
<dbReference type="GO" id="GO:0009636">
    <property type="term" value="P:response to toxic substance"/>
    <property type="evidence" value="ECO:0007669"/>
    <property type="project" value="UniProtKB-KW"/>
</dbReference>
<evidence type="ECO:0000256" key="8">
    <source>
        <dbReference type="ARBA" id="ARBA00031155"/>
    </source>
</evidence>
<dbReference type="PANTHER" id="PTHR42747:SF3">
    <property type="entry name" value="NITRONATE MONOOXYGENASE-RELATED"/>
    <property type="match status" value="1"/>
</dbReference>